<gene>
    <name evidence="2" type="ORF">NDU88_007558</name>
</gene>
<feature type="region of interest" description="Disordered" evidence="1">
    <location>
        <begin position="46"/>
        <end position="106"/>
    </location>
</feature>
<organism evidence="2 3">
    <name type="scientific">Pleurodeles waltl</name>
    <name type="common">Iberian ribbed newt</name>
    <dbReference type="NCBI Taxonomy" id="8319"/>
    <lineage>
        <taxon>Eukaryota</taxon>
        <taxon>Metazoa</taxon>
        <taxon>Chordata</taxon>
        <taxon>Craniata</taxon>
        <taxon>Vertebrata</taxon>
        <taxon>Euteleostomi</taxon>
        <taxon>Amphibia</taxon>
        <taxon>Batrachia</taxon>
        <taxon>Caudata</taxon>
        <taxon>Salamandroidea</taxon>
        <taxon>Salamandridae</taxon>
        <taxon>Pleurodelinae</taxon>
        <taxon>Pleurodeles</taxon>
    </lineage>
</organism>
<name>A0AAV7NAJ6_PLEWA</name>
<evidence type="ECO:0000313" key="2">
    <source>
        <dbReference type="EMBL" id="KAJ1110203.1"/>
    </source>
</evidence>
<accession>A0AAV7NAJ6</accession>
<feature type="region of interest" description="Disordered" evidence="1">
    <location>
        <begin position="122"/>
        <end position="167"/>
    </location>
</feature>
<reference evidence="2" key="1">
    <citation type="journal article" date="2022" name="bioRxiv">
        <title>Sequencing and chromosome-scale assembly of the giantPleurodeles waltlgenome.</title>
        <authorList>
            <person name="Brown T."/>
            <person name="Elewa A."/>
            <person name="Iarovenko S."/>
            <person name="Subramanian E."/>
            <person name="Araus A.J."/>
            <person name="Petzold A."/>
            <person name="Susuki M."/>
            <person name="Suzuki K.-i.T."/>
            <person name="Hayashi T."/>
            <person name="Toyoda A."/>
            <person name="Oliveira C."/>
            <person name="Osipova E."/>
            <person name="Leigh N.D."/>
            <person name="Simon A."/>
            <person name="Yun M.H."/>
        </authorList>
    </citation>
    <scope>NUCLEOTIDE SEQUENCE</scope>
    <source>
        <strain evidence="2">20211129_DDA</strain>
        <tissue evidence="2">Liver</tissue>
    </source>
</reference>
<feature type="compositionally biased region" description="Low complexity" evidence="1">
    <location>
        <begin position="74"/>
        <end position="87"/>
    </location>
</feature>
<feature type="compositionally biased region" description="Basic and acidic residues" evidence="1">
    <location>
        <begin position="152"/>
        <end position="167"/>
    </location>
</feature>
<keyword evidence="3" id="KW-1185">Reference proteome</keyword>
<protein>
    <submittedName>
        <fullName evidence="2">Uncharacterized protein</fullName>
    </submittedName>
</protein>
<proteinExistence type="predicted"/>
<comment type="caution">
    <text evidence="2">The sequence shown here is derived from an EMBL/GenBank/DDBJ whole genome shotgun (WGS) entry which is preliminary data.</text>
</comment>
<sequence length="167" mass="18468">MVRCGLRTIPLCAARRRKDRGILFTTSTLCLCRGARHQYRVLPRSKSTFSPLGAPGVPSSQSYTSESPARVGTESHSPSSLSLSETPRWPGRPSLTADSAWGGGRRWDPGRLPGRCVCPRRLRREPGRAGRDRAQAGSLSSALRMRALRSHQRIENSKQRREAFVSS</sequence>
<feature type="compositionally biased region" description="Basic and acidic residues" evidence="1">
    <location>
        <begin position="124"/>
        <end position="134"/>
    </location>
</feature>
<dbReference type="AlphaFoldDB" id="A0AAV7NAJ6"/>
<evidence type="ECO:0000313" key="3">
    <source>
        <dbReference type="Proteomes" id="UP001066276"/>
    </source>
</evidence>
<dbReference type="EMBL" id="JANPWB010000013">
    <property type="protein sequence ID" value="KAJ1110203.1"/>
    <property type="molecule type" value="Genomic_DNA"/>
</dbReference>
<dbReference type="Proteomes" id="UP001066276">
    <property type="component" value="Chromosome 9"/>
</dbReference>
<feature type="compositionally biased region" description="Polar residues" evidence="1">
    <location>
        <begin position="58"/>
        <end position="67"/>
    </location>
</feature>
<evidence type="ECO:0000256" key="1">
    <source>
        <dbReference type="SAM" id="MobiDB-lite"/>
    </source>
</evidence>